<keyword evidence="2" id="KW-1185">Reference proteome</keyword>
<organism evidence="1 2">
    <name type="scientific">Flavobacterium okayamense</name>
    <dbReference type="NCBI Taxonomy" id="2830782"/>
    <lineage>
        <taxon>Bacteria</taxon>
        <taxon>Pseudomonadati</taxon>
        <taxon>Bacteroidota</taxon>
        <taxon>Flavobacteriia</taxon>
        <taxon>Flavobacteriales</taxon>
        <taxon>Flavobacteriaceae</taxon>
        <taxon>Flavobacterium</taxon>
    </lineage>
</organism>
<gene>
    <name evidence="1" type="ORF">KK2020170_17430</name>
</gene>
<dbReference type="EMBL" id="AP024749">
    <property type="protein sequence ID" value="BCY28875.1"/>
    <property type="molecule type" value="Genomic_DNA"/>
</dbReference>
<accession>A0ABN6HWV1</accession>
<proteinExistence type="predicted"/>
<reference evidence="1 2" key="1">
    <citation type="submission" date="2021-06" db="EMBL/GenBank/DDBJ databases">
        <title>Whole genome sequences of Flavobacterium sp. KK2020170 and assembly.</title>
        <authorList>
            <person name="Kitahara K."/>
            <person name="Miyoshi S."/>
            <person name="Uesaka K."/>
        </authorList>
    </citation>
    <scope>NUCLEOTIDE SEQUENCE [LARGE SCALE GENOMIC DNA]</scope>
    <source>
        <strain evidence="1 2">KK2020170</strain>
    </source>
</reference>
<evidence type="ECO:0000313" key="2">
    <source>
        <dbReference type="Proteomes" id="UP000825258"/>
    </source>
</evidence>
<dbReference type="Proteomes" id="UP000825258">
    <property type="component" value="Chromosome"/>
</dbReference>
<evidence type="ECO:0000313" key="1">
    <source>
        <dbReference type="EMBL" id="BCY28875.1"/>
    </source>
</evidence>
<name>A0ABN6HWV1_9FLAO</name>
<protein>
    <recommendedName>
        <fullName evidence="3">DUF2971 domain-containing protein</fullName>
    </recommendedName>
</protein>
<dbReference type="RefSeq" id="WP_221257980.1">
    <property type="nucleotide sequence ID" value="NZ_AP024749.1"/>
</dbReference>
<sequence length="245" mass="29287">MLKEPSDDTIIWRYLSLDKFIDLLISKSIKFTLASIASDKNELKWILQSLKNLSKNEFEKAQNYLNVYRNSIYISCWTMKEDESNLFWNNYLDSNNQGVAIKTKVGKFKKSLIWHSGYSCKIVDYRNEFYHEELQNPDVAIFTKNTAYKDESEIRFRVSNFESFFEEKDFEDSNIMNEKFLRYNNIIKTEKSKDVLEFNVNLETLIEEIKISPYCSKWQEKNIKRLIKDYQINLIDKITKSTINE</sequence>
<evidence type="ECO:0008006" key="3">
    <source>
        <dbReference type="Google" id="ProtNLM"/>
    </source>
</evidence>